<dbReference type="EMBL" id="VSRR010002604">
    <property type="protein sequence ID" value="MPC32320.1"/>
    <property type="molecule type" value="Genomic_DNA"/>
</dbReference>
<evidence type="ECO:0000313" key="2">
    <source>
        <dbReference type="Proteomes" id="UP000324222"/>
    </source>
</evidence>
<name>A0A5B7EDF2_PORTR</name>
<evidence type="ECO:0000313" key="1">
    <source>
        <dbReference type="EMBL" id="MPC32320.1"/>
    </source>
</evidence>
<accession>A0A5B7EDF2</accession>
<gene>
    <name evidence="1" type="ORF">E2C01_025630</name>
</gene>
<proteinExistence type="predicted"/>
<reference evidence="1 2" key="1">
    <citation type="submission" date="2019-05" db="EMBL/GenBank/DDBJ databases">
        <title>Another draft genome of Portunus trituberculatus and its Hox gene families provides insights of decapod evolution.</title>
        <authorList>
            <person name="Jeong J.-H."/>
            <person name="Song I."/>
            <person name="Kim S."/>
            <person name="Choi T."/>
            <person name="Kim D."/>
            <person name="Ryu S."/>
            <person name="Kim W."/>
        </authorList>
    </citation>
    <scope>NUCLEOTIDE SEQUENCE [LARGE SCALE GENOMIC DNA]</scope>
    <source>
        <tissue evidence="1">Muscle</tissue>
    </source>
</reference>
<sequence>MEGLPSVRGVFLCGGRLRPVFPRKCQEELARMSQRSLVRCMRWVSLVLYCLEVDEVLSGVNLLHESSQRKPKKNTLRRALSLLGLGGRDVCASSRVAGMHEP</sequence>
<dbReference type="AlphaFoldDB" id="A0A5B7EDF2"/>
<protein>
    <submittedName>
        <fullName evidence="1">Uncharacterized protein</fullName>
    </submittedName>
</protein>
<keyword evidence="2" id="KW-1185">Reference proteome</keyword>
<comment type="caution">
    <text evidence="1">The sequence shown here is derived from an EMBL/GenBank/DDBJ whole genome shotgun (WGS) entry which is preliminary data.</text>
</comment>
<organism evidence="1 2">
    <name type="scientific">Portunus trituberculatus</name>
    <name type="common">Swimming crab</name>
    <name type="synonym">Neptunus trituberculatus</name>
    <dbReference type="NCBI Taxonomy" id="210409"/>
    <lineage>
        <taxon>Eukaryota</taxon>
        <taxon>Metazoa</taxon>
        <taxon>Ecdysozoa</taxon>
        <taxon>Arthropoda</taxon>
        <taxon>Crustacea</taxon>
        <taxon>Multicrustacea</taxon>
        <taxon>Malacostraca</taxon>
        <taxon>Eumalacostraca</taxon>
        <taxon>Eucarida</taxon>
        <taxon>Decapoda</taxon>
        <taxon>Pleocyemata</taxon>
        <taxon>Brachyura</taxon>
        <taxon>Eubrachyura</taxon>
        <taxon>Portunoidea</taxon>
        <taxon>Portunidae</taxon>
        <taxon>Portuninae</taxon>
        <taxon>Portunus</taxon>
    </lineage>
</organism>
<dbReference type="Proteomes" id="UP000324222">
    <property type="component" value="Unassembled WGS sequence"/>
</dbReference>